<accession>A0AA40A8J8</accession>
<dbReference type="AlphaFoldDB" id="A0AA40A8J8"/>
<reference evidence="2" key="1">
    <citation type="submission" date="2023-06" db="EMBL/GenBank/DDBJ databases">
        <title>Genome-scale phylogeny and comparative genomics of the fungal order Sordariales.</title>
        <authorList>
            <consortium name="Lawrence Berkeley National Laboratory"/>
            <person name="Hensen N."/>
            <person name="Bonometti L."/>
            <person name="Westerberg I."/>
            <person name="Brannstrom I.O."/>
            <person name="Guillou S."/>
            <person name="Cros-Aarteil S."/>
            <person name="Calhoun S."/>
            <person name="Haridas S."/>
            <person name="Kuo A."/>
            <person name="Mondo S."/>
            <person name="Pangilinan J."/>
            <person name="Riley R."/>
            <person name="Labutti K."/>
            <person name="Andreopoulos B."/>
            <person name="Lipzen A."/>
            <person name="Chen C."/>
            <person name="Yanf M."/>
            <person name="Daum C."/>
            <person name="Ng V."/>
            <person name="Clum A."/>
            <person name="Steindorff A."/>
            <person name="Ohm R."/>
            <person name="Martin F."/>
            <person name="Silar P."/>
            <person name="Natvig D."/>
            <person name="Lalanne C."/>
            <person name="Gautier V."/>
            <person name="Ament-Velasquez S.L."/>
            <person name="Kruys A."/>
            <person name="Hutchinson M.I."/>
            <person name="Powell A.J."/>
            <person name="Barry K."/>
            <person name="Miller A.N."/>
            <person name="Grigoriev I.V."/>
            <person name="Debuchy R."/>
            <person name="Gladieux P."/>
            <person name="Thoren M.H."/>
            <person name="Johannesson H."/>
        </authorList>
    </citation>
    <scope>NUCLEOTIDE SEQUENCE</scope>
    <source>
        <strain evidence="2">SMH4607-1</strain>
    </source>
</reference>
<protein>
    <submittedName>
        <fullName evidence="2">Uncharacterized protein</fullName>
    </submittedName>
</protein>
<feature type="region of interest" description="Disordered" evidence="1">
    <location>
        <begin position="592"/>
        <end position="878"/>
    </location>
</feature>
<sequence length="878" mass="97053">MAQQRQVGNKIIQPVVMPTPFLRRVRNHQLSSSPATTDAASADLSYHTAEALPQAGNRCQHPVTCCPSTKCAFELELASLRATIDPEKHALFESTYRALDSLLKATCPRKTRAAAPRSLLAMCLRKMPEYMAELERWERKDAEVDRTKSALNGSRVSFEVYEELESLGTATGWRHLCLVVRAHGIRIIQEAVAEGLLDDAVTDLLIRLCLQNIPLTECTALIDSFIFRQYPNSKKPDEDLFTAPMLGPLELLKSWDVTGGPFLLGKLAVLFESGQLPAQWIFTKGFATLWAAATRLVAGKAPYQQEPSNFIIAAIDVLGHFIEGSQQEGMPDSEPQDRGRAQKFLIGAVAALGSLVVLGQEGVESNESMEISLKSKAASLNIWVDYILYTCTDHALDRRKGSISDLGTYLLQLCSFLSFRATGSASAVVESAWRQCQDYKKANGLVRQYDATLSLLGTMAHYCSRGTYLSPNDYLSRFCDKLETLHLPGNPLGNIRVDGAFVLAEYTGDLRDLAFAENLRAKSKEKEGSRKLGQQAGVRNAKDEKEMSLSGFRWDDDIGEWITTDKRNVPIEPAPRRPKPVSLSCSAIDLLASTARNPKPRASKPPVADEESDSSRSDPATPPDLNEDTKRGSEQGTKQAAEQDTEQDTDQDTEQDTDQDTDQDTEQDTDQDTDQDTEQDTDQDTDQDTEQDTEQGTEQDTEQDTYQAESMDDSYLSDTETSVVSSSSRDPTPRARRNPRRRAVSSETPYSPPTAGSRLLHHHELRLPKLRPRQQPPKYARPAPPSQLLANSKNRYDGDDDDELALDSDLDGDSNKENRHGRNHRTGPARAGGITARGPERPLRRSGSLLSLVPAKRRPAANYGGYGGDSSDDELSFL</sequence>
<feature type="region of interest" description="Disordered" evidence="1">
    <location>
        <begin position="524"/>
        <end position="547"/>
    </location>
</feature>
<feature type="compositionally biased region" description="Basic residues" evidence="1">
    <location>
        <begin position="734"/>
        <end position="743"/>
    </location>
</feature>
<feature type="compositionally biased region" description="Low complexity" evidence="1">
    <location>
        <begin position="717"/>
        <end position="730"/>
    </location>
</feature>
<evidence type="ECO:0000313" key="2">
    <source>
        <dbReference type="EMBL" id="KAK0711297.1"/>
    </source>
</evidence>
<evidence type="ECO:0000313" key="3">
    <source>
        <dbReference type="Proteomes" id="UP001172102"/>
    </source>
</evidence>
<dbReference type="EMBL" id="JAUKUA010000005">
    <property type="protein sequence ID" value="KAK0711297.1"/>
    <property type="molecule type" value="Genomic_DNA"/>
</dbReference>
<name>A0AA40A8J8_9PEZI</name>
<keyword evidence="3" id="KW-1185">Reference proteome</keyword>
<feature type="compositionally biased region" description="Acidic residues" evidence="1">
    <location>
        <begin position="643"/>
        <end position="703"/>
    </location>
</feature>
<organism evidence="2 3">
    <name type="scientific">Lasiosphaeris hirsuta</name>
    <dbReference type="NCBI Taxonomy" id="260670"/>
    <lineage>
        <taxon>Eukaryota</taxon>
        <taxon>Fungi</taxon>
        <taxon>Dikarya</taxon>
        <taxon>Ascomycota</taxon>
        <taxon>Pezizomycotina</taxon>
        <taxon>Sordariomycetes</taxon>
        <taxon>Sordariomycetidae</taxon>
        <taxon>Sordariales</taxon>
        <taxon>Lasiosphaeriaceae</taxon>
        <taxon>Lasiosphaeris</taxon>
    </lineage>
</organism>
<feature type="compositionally biased region" description="Acidic residues" evidence="1">
    <location>
        <begin position="798"/>
        <end position="812"/>
    </location>
</feature>
<feature type="compositionally biased region" description="Basic residues" evidence="1">
    <location>
        <begin position="759"/>
        <end position="772"/>
    </location>
</feature>
<evidence type="ECO:0000256" key="1">
    <source>
        <dbReference type="SAM" id="MobiDB-lite"/>
    </source>
</evidence>
<proteinExistence type="predicted"/>
<dbReference type="Proteomes" id="UP001172102">
    <property type="component" value="Unassembled WGS sequence"/>
</dbReference>
<gene>
    <name evidence="2" type="ORF">B0H67DRAFT_602102</name>
</gene>
<comment type="caution">
    <text evidence="2">The sequence shown here is derived from an EMBL/GenBank/DDBJ whole genome shotgun (WGS) entry which is preliminary data.</text>
</comment>